<dbReference type="GO" id="GO:0140662">
    <property type="term" value="F:ATP-dependent protein folding chaperone"/>
    <property type="evidence" value="ECO:0007669"/>
    <property type="project" value="InterPro"/>
</dbReference>
<evidence type="ECO:0000313" key="13">
    <source>
        <dbReference type="Proteomes" id="UP000464787"/>
    </source>
</evidence>
<dbReference type="KEGG" id="xyk:GT347_23755"/>
<dbReference type="InterPro" id="IPR043129">
    <property type="entry name" value="ATPase_NBD"/>
</dbReference>
<dbReference type="InterPro" id="IPR018181">
    <property type="entry name" value="Heat_shock_70_CS"/>
</dbReference>
<evidence type="ECO:0000256" key="9">
    <source>
        <dbReference type="RuleBase" id="RU003322"/>
    </source>
</evidence>
<dbReference type="SUPFAM" id="SSF53067">
    <property type="entry name" value="Actin-like ATPase domain"/>
    <property type="match status" value="2"/>
</dbReference>
<dbReference type="FunFam" id="3.30.420.40:FF:000004">
    <property type="entry name" value="Molecular chaperone DnaK"/>
    <property type="match status" value="1"/>
</dbReference>
<dbReference type="NCBIfam" id="NF003520">
    <property type="entry name" value="PRK05183.1"/>
    <property type="match status" value="1"/>
</dbReference>
<dbReference type="Proteomes" id="UP000464787">
    <property type="component" value="Chromosome"/>
</dbReference>
<dbReference type="EMBL" id="CP047650">
    <property type="protein sequence ID" value="QHJ00732.1"/>
    <property type="molecule type" value="Genomic_DNA"/>
</dbReference>
<dbReference type="AlphaFoldDB" id="A0A857JC23"/>
<protein>
    <recommendedName>
        <fullName evidence="2 8">Chaperone protein DnaK</fullName>
    </recommendedName>
    <alternativeName>
        <fullName evidence="8">HSP70</fullName>
    </alternativeName>
    <alternativeName>
        <fullName evidence="8">Heat shock 70 kDa protein</fullName>
    </alternativeName>
    <alternativeName>
        <fullName evidence="8">Heat shock protein 70</fullName>
    </alternativeName>
</protein>
<evidence type="ECO:0000256" key="7">
    <source>
        <dbReference type="ARBA" id="ARBA00023186"/>
    </source>
</evidence>
<dbReference type="FunFam" id="2.60.34.10:FF:000014">
    <property type="entry name" value="Chaperone protein DnaK HSP70"/>
    <property type="match status" value="1"/>
</dbReference>
<dbReference type="PRINTS" id="PR00301">
    <property type="entry name" value="HEATSHOCK70"/>
</dbReference>
<reference evidence="12 13" key="1">
    <citation type="submission" date="2020-01" db="EMBL/GenBank/DDBJ databases">
        <title>Genome sequencing of strain KACC 21265.</title>
        <authorList>
            <person name="Heo J."/>
            <person name="Kim S.-J."/>
            <person name="Kim J.-S."/>
            <person name="Hong S.-B."/>
            <person name="Kwon S.-W."/>
        </authorList>
    </citation>
    <scope>NUCLEOTIDE SEQUENCE [LARGE SCALE GENOMIC DNA]</scope>
    <source>
        <strain evidence="12 13">KACC 21265</strain>
    </source>
</reference>
<evidence type="ECO:0000256" key="5">
    <source>
        <dbReference type="ARBA" id="ARBA00022840"/>
    </source>
</evidence>
<keyword evidence="5 8" id="KW-0067">ATP-binding</keyword>
<dbReference type="SUPFAM" id="SSF100934">
    <property type="entry name" value="Heat shock protein 70kD (HSP70), C-terminal subdomain"/>
    <property type="match status" value="1"/>
</dbReference>
<evidence type="ECO:0000313" key="12">
    <source>
        <dbReference type="EMBL" id="QHJ00732.1"/>
    </source>
</evidence>
<dbReference type="Gene3D" id="2.60.34.10">
    <property type="entry name" value="Substrate Binding Domain Of DNAk, Chain A, domain 1"/>
    <property type="match status" value="1"/>
</dbReference>
<organism evidence="12 13">
    <name type="scientific">Xylophilus rhododendri</name>
    <dbReference type="NCBI Taxonomy" id="2697032"/>
    <lineage>
        <taxon>Bacteria</taxon>
        <taxon>Pseudomonadati</taxon>
        <taxon>Pseudomonadota</taxon>
        <taxon>Betaproteobacteria</taxon>
        <taxon>Burkholderiales</taxon>
        <taxon>Xylophilus</taxon>
    </lineage>
</organism>
<dbReference type="Gene3D" id="1.20.1270.10">
    <property type="match status" value="1"/>
</dbReference>
<dbReference type="Pfam" id="PF00012">
    <property type="entry name" value="HSP70"/>
    <property type="match status" value="1"/>
</dbReference>
<evidence type="ECO:0000256" key="10">
    <source>
        <dbReference type="SAM" id="Coils"/>
    </source>
</evidence>
<gene>
    <name evidence="8 12" type="primary">dnaK</name>
    <name evidence="12" type="ORF">GT347_23755</name>
</gene>
<keyword evidence="6 8" id="KW-0346">Stress response</keyword>
<dbReference type="RefSeq" id="WP_160554541.1">
    <property type="nucleotide sequence ID" value="NZ_CP047650.1"/>
</dbReference>
<keyword evidence="13" id="KW-1185">Reference proteome</keyword>
<dbReference type="NCBIfam" id="NF001413">
    <property type="entry name" value="PRK00290.1"/>
    <property type="match status" value="1"/>
</dbReference>
<accession>A0A857JC23</accession>
<evidence type="ECO:0000256" key="4">
    <source>
        <dbReference type="ARBA" id="ARBA00022741"/>
    </source>
</evidence>
<feature type="compositionally biased region" description="Low complexity" evidence="11">
    <location>
        <begin position="608"/>
        <end position="630"/>
    </location>
</feature>
<dbReference type="GO" id="GO:0005524">
    <property type="term" value="F:ATP binding"/>
    <property type="evidence" value="ECO:0007669"/>
    <property type="project" value="UniProtKB-UniRule"/>
</dbReference>
<comment type="function">
    <text evidence="8">Acts as a chaperone.</text>
</comment>
<dbReference type="GO" id="GO:0051082">
    <property type="term" value="F:unfolded protein binding"/>
    <property type="evidence" value="ECO:0007669"/>
    <property type="project" value="InterPro"/>
</dbReference>
<dbReference type="InterPro" id="IPR013126">
    <property type="entry name" value="Hsp_70_fam"/>
</dbReference>
<feature type="region of interest" description="Disordered" evidence="11">
    <location>
        <begin position="608"/>
        <end position="646"/>
    </location>
</feature>
<comment type="induction">
    <text evidence="8">By stress conditions e.g. heat shock.</text>
</comment>
<comment type="similarity">
    <text evidence="1 8 9">Belongs to the heat shock protein 70 family.</text>
</comment>
<dbReference type="FunFam" id="3.90.640.10:FF:000003">
    <property type="entry name" value="Molecular chaperone DnaK"/>
    <property type="match status" value="1"/>
</dbReference>
<dbReference type="InterPro" id="IPR029048">
    <property type="entry name" value="HSP70_C_sf"/>
</dbReference>
<dbReference type="InterPro" id="IPR012725">
    <property type="entry name" value="Chaperone_DnaK"/>
</dbReference>
<evidence type="ECO:0000256" key="6">
    <source>
        <dbReference type="ARBA" id="ARBA00023016"/>
    </source>
</evidence>
<keyword evidence="3 8" id="KW-0597">Phosphoprotein</keyword>
<name>A0A857JC23_9BURK</name>
<keyword evidence="10" id="KW-0175">Coiled coil</keyword>
<dbReference type="NCBIfam" id="TIGR02350">
    <property type="entry name" value="prok_dnaK"/>
    <property type="match status" value="1"/>
</dbReference>
<dbReference type="PROSITE" id="PS00329">
    <property type="entry name" value="HSP70_2"/>
    <property type="match status" value="1"/>
</dbReference>
<evidence type="ECO:0000256" key="1">
    <source>
        <dbReference type="ARBA" id="ARBA00007381"/>
    </source>
</evidence>
<evidence type="ECO:0000256" key="8">
    <source>
        <dbReference type="HAMAP-Rule" id="MF_00332"/>
    </source>
</evidence>
<sequence>MGKIIGIDLGTTNSCVAIMEGNTTKVIENAEGARTTPSIIAYQEDGEILVGASAKRQAVTNPRNTLYAIKRLIGRKFTEKEVQKDIDLMPYKIAAADNGDAWVQVRDNKLAPQQVSAEILRKMKKTAEDYLGEAVTEAVITVPAYFNDAQRQATKDAGRIAGLDVKRIINEPTAAALAFGLDKNEKGDRKIAVYDLGGGTFDVSIIEIADVDGEKQFEVLSTNGDTFLGGEDFDQRIIDFIIGEFKKDQGVDLGKDVLALQRLKEAAEKAKIELSSSAATDINLPYITADASGPKHLSVKLTRAKLESLVDELIERTIAPCRMAIKDAGVAVGDIHDVILVGGMTRMPKVQEKVKEFFGKEPRKDVNPDEAVAVGAAIQGQVLSGDRKDVLLLDVTPLSLGIETLGGVMTKMITKNTTIPTKFAQTFSTADDNQPAVTIKVYQGERELASANKSLGEFNLEGIAPAPRGLPQIEVSFDIDANGILHVGAKDKGTGKENKITIKANSGLSEEEIQKMVKDAELNAEDDKKKVELVQARNQAEGAVHSVRKSLGEHGDKLDAGDKEKIEAALKDLEEVLKGEDKAAIDEKSNALMAASQKLGEKIYASEQAAAGAQGAPEQPQASASSNSAPADDDVVDAEVKEVKKG</sequence>
<feature type="coiled-coil region" evidence="10">
    <location>
        <begin position="510"/>
        <end position="537"/>
    </location>
</feature>
<dbReference type="HAMAP" id="MF_00332">
    <property type="entry name" value="DnaK"/>
    <property type="match status" value="1"/>
</dbReference>
<dbReference type="Gene3D" id="3.90.640.10">
    <property type="entry name" value="Actin, Chain A, domain 4"/>
    <property type="match status" value="1"/>
</dbReference>
<dbReference type="Gene3D" id="3.30.420.40">
    <property type="match status" value="2"/>
</dbReference>
<feature type="modified residue" description="Phosphothreonine; by autocatalysis" evidence="8">
    <location>
        <position position="200"/>
    </location>
</feature>
<keyword evidence="7 8" id="KW-0143">Chaperone</keyword>
<dbReference type="CDD" id="cd10234">
    <property type="entry name" value="ASKHA_NBD_HSP70_DnaK-like"/>
    <property type="match status" value="1"/>
</dbReference>
<evidence type="ECO:0000256" key="11">
    <source>
        <dbReference type="SAM" id="MobiDB-lite"/>
    </source>
</evidence>
<dbReference type="InterPro" id="IPR029047">
    <property type="entry name" value="HSP70_peptide-bd_sf"/>
</dbReference>
<evidence type="ECO:0000256" key="3">
    <source>
        <dbReference type="ARBA" id="ARBA00022553"/>
    </source>
</evidence>
<dbReference type="FunFam" id="3.30.30.30:FF:000003">
    <property type="entry name" value="Heat shock protein 9"/>
    <property type="match status" value="1"/>
</dbReference>
<dbReference type="FunFam" id="1.20.1270.10:FF:000001">
    <property type="entry name" value="Molecular chaperone DnaK"/>
    <property type="match status" value="1"/>
</dbReference>
<dbReference type="PROSITE" id="PS01036">
    <property type="entry name" value="HSP70_3"/>
    <property type="match status" value="1"/>
</dbReference>
<dbReference type="PANTHER" id="PTHR19375">
    <property type="entry name" value="HEAT SHOCK PROTEIN 70KDA"/>
    <property type="match status" value="1"/>
</dbReference>
<evidence type="ECO:0000256" key="2">
    <source>
        <dbReference type="ARBA" id="ARBA00014415"/>
    </source>
</evidence>
<proteinExistence type="evidence at transcript level"/>
<dbReference type="SUPFAM" id="SSF100920">
    <property type="entry name" value="Heat shock protein 70kD (HSP70), peptide-binding domain"/>
    <property type="match status" value="1"/>
</dbReference>
<keyword evidence="4 8" id="KW-0547">Nucleotide-binding</keyword>
<dbReference type="PROSITE" id="PS00297">
    <property type="entry name" value="HSP70_1"/>
    <property type="match status" value="1"/>
</dbReference>